<feature type="region of interest" description="Disordered" evidence="2">
    <location>
        <begin position="83"/>
        <end position="136"/>
    </location>
</feature>
<dbReference type="InterPro" id="IPR002156">
    <property type="entry name" value="RNaseH_domain"/>
</dbReference>
<dbReference type="Proteomes" id="UP000585474">
    <property type="component" value="Unassembled WGS sequence"/>
</dbReference>
<evidence type="ECO:0000313" key="5">
    <source>
        <dbReference type="EMBL" id="GFZ05322.1"/>
    </source>
</evidence>
<feature type="compositionally biased region" description="Basic residues" evidence="2">
    <location>
        <begin position="103"/>
        <end position="116"/>
    </location>
</feature>
<dbReference type="GO" id="GO:0003676">
    <property type="term" value="F:nucleic acid binding"/>
    <property type="evidence" value="ECO:0007669"/>
    <property type="project" value="InterPro"/>
</dbReference>
<evidence type="ECO:0000256" key="1">
    <source>
        <dbReference type="SAM" id="Coils"/>
    </source>
</evidence>
<sequence length="731" mass="81998">MTGDRNGRVPSDSSHAQMEMSTADGKLPATPQRHGRVNHSLTDTTGVEPRAELRQGICKSVAQEVKVVHAVTFAKLFLMVSHSSNRSTSHETRRETPYALKTPWRKGGKTRAKKDKAKTNPRVDRGGDDEADPMADEEEDLPLGHIHMIGGPHYPNLKNRIRGEIRMFKQMHEVLSVQSPAKKSRVIAVEPMSLMFTKADLEKLARAPLVGFNAQSHWPLRVVTFKVQDGSQELMIEFVVVDIPSPYNTIAGRDWLHKMKGMASTLHQAAMKEVQLVEEEQEVLEDVGRNLEAKVVEDFVFAWTPYEMHKINLNFIRHELNVLPDARLVKQKGRRSATEHVDVVIKEAEKIKEVDWGSRMNNGDPLGENDTGLSVYYYFATRILAVRNSLLGANHHARMSFLDAYRGYQQISMHEPNQEKTAFITARSVFCYKVMPFGLKNIGATYQSMITKNIQDDTYIDDMVVKSKEDPDHIRDLTEVEILGAPSDEAGIEANPKQITAINNVVNPRTAKEVQKLTGMAATLNRFIKQCCLVSTYSKEEDSTVGPFENQPALGDPEVTQDLPQVLETTSTGRAIEGPESRGRNSFEKPRGINIEQCHRLDFLATNNKAEYEAFIAGLRSSSKLKVLELHIFSDSKLVVNQVTEKFEGRGHKMAKYLIVAKSLFTEFRAVNIEQVGRDLNSHVDALANLASIFGWEAGRTIVVKVISAPSLETQQKSVLTNWPKLDGPNR</sequence>
<accession>A0A7J0G3H8</accession>
<dbReference type="CDD" id="cd01647">
    <property type="entry name" value="RT_LTR"/>
    <property type="match status" value="1"/>
</dbReference>
<feature type="compositionally biased region" description="Polar residues" evidence="2">
    <location>
        <begin position="11"/>
        <end position="20"/>
    </location>
</feature>
<dbReference type="Pfam" id="PF13456">
    <property type="entry name" value="RVT_3"/>
    <property type="match status" value="1"/>
</dbReference>
<name>A0A7J0G3H8_9ERIC</name>
<feature type="compositionally biased region" description="Basic and acidic residues" evidence="2">
    <location>
        <begin position="117"/>
        <end position="128"/>
    </location>
</feature>
<evidence type="ECO:0008006" key="7">
    <source>
        <dbReference type="Google" id="ProtNLM"/>
    </source>
</evidence>
<dbReference type="EMBL" id="BJWL01000017">
    <property type="protein sequence ID" value="GFZ05322.1"/>
    <property type="molecule type" value="Genomic_DNA"/>
</dbReference>
<protein>
    <recommendedName>
        <fullName evidence="7">RNase H type-1 domain-containing protein</fullName>
    </recommendedName>
</protein>
<dbReference type="GO" id="GO:0004523">
    <property type="term" value="F:RNA-DNA hybrid ribonuclease activity"/>
    <property type="evidence" value="ECO:0007669"/>
    <property type="project" value="InterPro"/>
</dbReference>
<gene>
    <name evidence="5" type="ORF">Acr_17g0008940</name>
</gene>
<dbReference type="Gene3D" id="3.30.420.10">
    <property type="entry name" value="Ribonuclease H-like superfamily/Ribonuclease H"/>
    <property type="match status" value="1"/>
</dbReference>
<dbReference type="Pfam" id="PF00078">
    <property type="entry name" value="RVT_1"/>
    <property type="match status" value="1"/>
</dbReference>
<feature type="domain" description="RNase H type-1" evidence="4">
    <location>
        <begin position="601"/>
        <end position="691"/>
    </location>
</feature>
<reference evidence="5 6" key="1">
    <citation type="submission" date="2019-07" db="EMBL/GenBank/DDBJ databases">
        <title>De Novo Assembly of kiwifruit Actinidia rufa.</title>
        <authorList>
            <person name="Sugita-Konishi S."/>
            <person name="Sato K."/>
            <person name="Mori E."/>
            <person name="Abe Y."/>
            <person name="Kisaki G."/>
            <person name="Hamano K."/>
            <person name="Suezawa K."/>
            <person name="Otani M."/>
            <person name="Fukuda T."/>
            <person name="Manabe T."/>
            <person name="Gomi K."/>
            <person name="Tabuchi M."/>
            <person name="Akimitsu K."/>
            <person name="Kataoka I."/>
        </authorList>
    </citation>
    <scope>NUCLEOTIDE SEQUENCE [LARGE SCALE GENOMIC DNA]</scope>
    <source>
        <strain evidence="6">cv. Fuchu</strain>
    </source>
</reference>
<dbReference type="PANTHER" id="PTHR48475">
    <property type="entry name" value="RIBONUCLEASE H"/>
    <property type="match status" value="1"/>
</dbReference>
<dbReference type="InterPro" id="IPR036397">
    <property type="entry name" value="RNaseH_sf"/>
</dbReference>
<evidence type="ECO:0000259" key="4">
    <source>
        <dbReference type="Pfam" id="PF13456"/>
    </source>
</evidence>
<keyword evidence="6" id="KW-1185">Reference proteome</keyword>
<organism evidence="5 6">
    <name type="scientific">Actinidia rufa</name>
    <dbReference type="NCBI Taxonomy" id="165716"/>
    <lineage>
        <taxon>Eukaryota</taxon>
        <taxon>Viridiplantae</taxon>
        <taxon>Streptophyta</taxon>
        <taxon>Embryophyta</taxon>
        <taxon>Tracheophyta</taxon>
        <taxon>Spermatophyta</taxon>
        <taxon>Magnoliopsida</taxon>
        <taxon>eudicotyledons</taxon>
        <taxon>Gunneridae</taxon>
        <taxon>Pentapetalae</taxon>
        <taxon>asterids</taxon>
        <taxon>Ericales</taxon>
        <taxon>Actinidiaceae</taxon>
        <taxon>Actinidia</taxon>
    </lineage>
</organism>
<dbReference type="AlphaFoldDB" id="A0A7J0G3H8"/>
<keyword evidence="1" id="KW-0175">Coiled coil</keyword>
<dbReference type="OrthoDB" id="1724165at2759"/>
<dbReference type="InterPro" id="IPR043502">
    <property type="entry name" value="DNA/RNA_pol_sf"/>
</dbReference>
<evidence type="ECO:0000256" key="2">
    <source>
        <dbReference type="SAM" id="MobiDB-lite"/>
    </source>
</evidence>
<comment type="caution">
    <text evidence="5">The sequence shown here is derived from an EMBL/GenBank/DDBJ whole genome shotgun (WGS) entry which is preliminary data.</text>
</comment>
<proteinExistence type="predicted"/>
<dbReference type="InterPro" id="IPR043128">
    <property type="entry name" value="Rev_trsase/Diguanyl_cyclase"/>
</dbReference>
<dbReference type="InterPro" id="IPR000477">
    <property type="entry name" value="RT_dom"/>
</dbReference>
<evidence type="ECO:0000313" key="6">
    <source>
        <dbReference type="Proteomes" id="UP000585474"/>
    </source>
</evidence>
<dbReference type="CDD" id="cd09279">
    <property type="entry name" value="RNase_HI_like"/>
    <property type="match status" value="1"/>
</dbReference>
<dbReference type="Gene3D" id="3.30.70.270">
    <property type="match status" value="1"/>
</dbReference>
<feature type="coiled-coil region" evidence="1">
    <location>
        <begin position="267"/>
        <end position="294"/>
    </location>
</feature>
<feature type="domain" description="Reverse transcriptase" evidence="3">
    <location>
        <begin position="394"/>
        <end position="483"/>
    </location>
</feature>
<dbReference type="PANTHER" id="PTHR48475:SF2">
    <property type="entry name" value="RIBONUCLEASE H"/>
    <property type="match status" value="1"/>
</dbReference>
<evidence type="ECO:0000259" key="3">
    <source>
        <dbReference type="Pfam" id="PF00078"/>
    </source>
</evidence>
<dbReference type="SUPFAM" id="SSF56672">
    <property type="entry name" value="DNA/RNA polymerases"/>
    <property type="match status" value="1"/>
</dbReference>
<feature type="region of interest" description="Disordered" evidence="2">
    <location>
        <begin position="1"/>
        <end position="42"/>
    </location>
</feature>